<keyword evidence="3" id="KW-1185">Reference proteome</keyword>
<sequence length="313" mass="34148">MDDSSIPLWSYEGSRGAFWTPEEVLRTSLQIPAGQFPTTTTTGSETSRDGVCIGDTTVREAQESSSLHDYYLYGSFQPPYEQEYAAVTDCVASSASSHDSIPCTPAYPPRYIIPRLPSLEYVRGSEQTLIRIVQPDPYDTHFYTLPRYSVSTVTPSTSWTVVHDHGHRASAVAPREGDVVSGDIYDSTISDIDFDLDAFVVDLESPCRGHTASSDHTSSPTSAVATTIPAPLEQAFTTTSRLGRGYREINHHGGEEHCAASSSSSVPLIAGQHPWSTPFFATDATSSFTSTPLRSPHPDLHERRSLGSVRVRT</sequence>
<feature type="compositionally biased region" description="Basic and acidic residues" evidence="1">
    <location>
        <begin position="296"/>
        <end position="305"/>
    </location>
</feature>
<feature type="region of interest" description="Disordered" evidence="1">
    <location>
        <begin position="289"/>
        <end position="313"/>
    </location>
</feature>
<dbReference type="Proteomes" id="UP000256964">
    <property type="component" value="Unassembled WGS sequence"/>
</dbReference>
<reference evidence="2 3" key="1">
    <citation type="journal article" date="2018" name="Biotechnol. Biofuels">
        <title>Integrative visual omics of the white-rot fungus Polyporus brumalis exposes the biotechnological potential of its oxidative enzymes for delignifying raw plant biomass.</title>
        <authorList>
            <person name="Miyauchi S."/>
            <person name="Rancon A."/>
            <person name="Drula E."/>
            <person name="Hage H."/>
            <person name="Chaduli D."/>
            <person name="Favel A."/>
            <person name="Grisel S."/>
            <person name="Henrissat B."/>
            <person name="Herpoel-Gimbert I."/>
            <person name="Ruiz-Duenas F.J."/>
            <person name="Chevret D."/>
            <person name="Hainaut M."/>
            <person name="Lin J."/>
            <person name="Wang M."/>
            <person name="Pangilinan J."/>
            <person name="Lipzen A."/>
            <person name="Lesage-Meessen L."/>
            <person name="Navarro D."/>
            <person name="Riley R."/>
            <person name="Grigoriev I.V."/>
            <person name="Zhou S."/>
            <person name="Raouche S."/>
            <person name="Rosso M.N."/>
        </authorList>
    </citation>
    <scope>NUCLEOTIDE SEQUENCE [LARGE SCALE GENOMIC DNA]</scope>
    <source>
        <strain evidence="2 3">BRFM 1820</strain>
    </source>
</reference>
<dbReference type="EMBL" id="KZ857405">
    <property type="protein sequence ID" value="RDX49483.1"/>
    <property type="molecule type" value="Genomic_DNA"/>
</dbReference>
<accession>A0A371DAD0</accession>
<protein>
    <submittedName>
        <fullName evidence="2">Uncharacterized protein</fullName>
    </submittedName>
</protein>
<organism evidence="2 3">
    <name type="scientific">Lentinus brumalis</name>
    <dbReference type="NCBI Taxonomy" id="2498619"/>
    <lineage>
        <taxon>Eukaryota</taxon>
        <taxon>Fungi</taxon>
        <taxon>Dikarya</taxon>
        <taxon>Basidiomycota</taxon>
        <taxon>Agaricomycotina</taxon>
        <taxon>Agaricomycetes</taxon>
        <taxon>Polyporales</taxon>
        <taxon>Polyporaceae</taxon>
        <taxon>Lentinus</taxon>
    </lineage>
</organism>
<dbReference type="AlphaFoldDB" id="A0A371DAD0"/>
<evidence type="ECO:0000256" key="1">
    <source>
        <dbReference type="SAM" id="MobiDB-lite"/>
    </source>
</evidence>
<name>A0A371DAD0_9APHY</name>
<gene>
    <name evidence="2" type="ORF">OH76DRAFT_533816</name>
</gene>
<proteinExistence type="predicted"/>
<evidence type="ECO:0000313" key="2">
    <source>
        <dbReference type="EMBL" id="RDX49483.1"/>
    </source>
</evidence>
<evidence type="ECO:0000313" key="3">
    <source>
        <dbReference type="Proteomes" id="UP000256964"/>
    </source>
</evidence>